<dbReference type="CDD" id="cd00310">
    <property type="entry name" value="ATP-synt_Fo_a_6"/>
    <property type="match status" value="1"/>
</dbReference>
<dbReference type="Gene3D" id="1.20.120.220">
    <property type="entry name" value="ATP synthase, F0 complex, subunit A"/>
    <property type="match status" value="1"/>
</dbReference>
<dbReference type="AlphaFoldDB" id="A0A6M0H910"/>
<evidence type="ECO:0000256" key="9">
    <source>
        <dbReference type="ARBA" id="ARBA00023136"/>
    </source>
</evidence>
<dbReference type="Pfam" id="PF00119">
    <property type="entry name" value="ATP-synt_A"/>
    <property type="match status" value="1"/>
</dbReference>
<sequence>MEEVLPIVTYNIFGFPIDITMSMVVQWVIIGIALILGILYKANMKKIPGKIQAAVEVAVLKINSIVLENMGEGKEGFAPYIFALAIYILSLNMVGMFGIKPPTSELSVTFGLAAITFFVIQIYTIKKNGILGYFKGYARPIPVLLPINIVERIMLPVSLSLRLFGNVFAGTVIIDLIYSALGKLGFVATIGIPIPFHFYFDLFDGAVQTLIFVMLTMINIKTISEH</sequence>
<feature type="transmembrane region" description="Helical" evidence="11">
    <location>
        <begin position="20"/>
        <end position="40"/>
    </location>
</feature>
<comment type="function">
    <text evidence="11 12">Key component of the proton channel; it plays a direct role in the translocation of protons across the membrane.</text>
</comment>
<dbReference type="Proteomes" id="UP000481872">
    <property type="component" value="Unassembled WGS sequence"/>
</dbReference>
<keyword evidence="8 11" id="KW-0406">Ion transport</keyword>
<evidence type="ECO:0000256" key="12">
    <source>
        <dbReference type="RuleBase" id="RU000483"/>
    </source>
</evidence>
<dbReference type="NCBIfam" id="NF004484">
    <property type="entry name" value="PRK05815.3-2"/>
    <property type="match status" value="1"/>
</dbReference>
<dbReference type="GO" id="GO:0045259">
    <property type="term" value="C:proton-transporting ATP synthase complex"/>
    <property type="evidence" value="ECO:0007669"/>
    <property type="project" value="UniProtKB-KW"/>
</dbReference>
<organism evidence="13 14">
    <name type="scientific">Clostridium senegalense</name>
    <dbReference type="NCBI Taxonomy" id="1465809"/>
    <lineage>
        <taxon>Bacteria</taxon>
        <taxon>Bacillati</taxon>
        <taxon>Bacillota</taxon>
        <taxon>Clostridia</taxon>
        <taxon>Eubacteriales</taxon>
        <taxon>Clostridiaceae</taxon>
        <taxon>Clostridium</taxon>
    </lineage>
</organism>
<dbReference type="PANTHER" id="PTHR42823:SF3">
    <property type="entry name" value="ATP SYNTHASE SUBUNIT A, CHLOROPLASTIC"/>
    <property type="match status" value="1"/>
</dbReference>
<evidence type="ECO:0000256" key="4">
    <source>
        <dbReference type="ARBA" id="ARBA00022547"/>
    </source>
</evidence>
<evidence type="ECO:0000256" key="10">
    <source>
        <dbReference type="ARBA" id="ARBA00023310"/>
    </source>
</evidence>
<keyword evidence="10 11" id="KW-0066">ATP synthesis</keyword>
<keyword evidence="5 11" id="KW-0812">Transmembrane</keyword>
<dbReference type="PROSITE" id="PS00449">
    <property type="entry name" value="ATPASE_A"/>
    <property type="match status" value="1"/>
</dbReference>
<dbReference type="PRINTS" id="PR00123">
    <property type="entry name" value="ATPASEA"/>
</dbReference>
<evidence type="ECO:0000256" key="8">
    <source>
        <dbReference type="ARBA" id="ARBA00023065"/>
    </source>
</evidence>
<keyword evidence="3 11" id="KW-0813">Transport</keyword>
<feature type="transmembrane region" description="Helical" evidence="11">
    <location>
        <begin position="198"/>
        <end position="220"/>
    </location>
</feature>
<comment type="subcellular location">
    <subcellularLocation>
        <location evidence="11 12">Cell membrane</location>
        <topology evidence="11 12">Multi-pass membrane protein</topology>
    </subcellularLocation>
    <subcellularLocation>
        <location evidence="1">Membrane</location>
        <topology evidence="1">Multi-pass membrane protein</topology>
    </subcellularLocation>
</comment>
<keyword evidence="6 11" id="KW-0375">Hydrogen ion transport</keyword>
<evidence type="ECO:0000256" key="1">
    <source>
        <dbReference type="ARBA" id="ARBA00004141"/>
    </source>
</evidence>
<gene>
    <name evidence="11" type="primary">atpB</name>
    <name evidence="13" type="ORF">G3M99_14760</name>
</gene>
<dbReference type="InterPro" id="IPR023011">
    <property type="entry name" value="ATP_synth_F0_asu_AS"/>
</dbReference>
<reference evidence="13 14" key="1">
    <citation type="submission" date="2020-02" db="EMBL/GenBank/DDBJ databases">
        <title>Genome assembly of a novel Clostridium senegalense strain.</title>
        <authorList>
            <person name="Gupta T.B."/>
            <person name="Jauregui R."/>
            <person name="Maclean P."/>
            <person name="Nawarathana A."/>
            <person name="Brightwell G."/>
        </authorList>
    </citation>
    <scope>NUCLEOTIDE SEQUENCE [LARGE SCALE GENOMIC DNA]</scope>
    <source>
        <strain evidence="13 14">AGRFS4</strain>
    </source>
</reference>
<dbReference type="InterPro" id="IPR045082">
    <property type="entry name" value="ATP_syn_F0_a_bact/chloroplast"/>
</dbReference>
<evidence type="ECO:0000256" key="11">
    <source>
        <dbReference type="HAMAP-Rule" id="MF_01393"/>
    </source>
</evidence>
<dbReference type="EMBL" id="JAAGPU010000033">
    <property type="protein sequence ID" value="NEU06092.1"/>
    <property type="molecule type" value="Genomic_DNA"/>
</dbReference>
<protein>
    <recommendedName>
        <fullName evidence="11 12">ATP synthase subunit a</fullName>
    </recommendedName>
    <alternativeName>
        <fullName evidence="11">ATP synthase F0 sector subunit a</fullName>
    </alternativeName>
    <alternativeName>
        <fullName evidence="11">F-ATPase subunit 6</fullName>
    </alternativeName>
</protein>
<proteinExistence type="inferred from homology"/>
<dbReference type="GO" id="GO:0005886">
    <property type="term" value="C:plasma membrane"/>
    <property type="evidence" value="ECO:0007669"/>
    <property type="project" value="UniProtKB-SubCell"/>
</dbReference>
<evidence type="ECO:0000256" key="5">
    <source>
        <dbReference type="ARBA" id="ARBA00022692"/>
    </source>
</evidence>
<feature type="transmembrane region" description="Helical" evidence="11">
    <location>
        <begin position="159"/>
        <end position="178"/>
    </location>
</feature>
<keyword evidence="9 11" id="KW-0472">Membrane</keyword>
<dbReference type="GO" id="GO:0046933">
    <property type="term" value="F:proton-transporting ATP synthase activity, rotational mechanism"/>
    <property type="evidence" value="ECO:0007669"/>
    <property type="project" value="UniProtKB-UniRule"/>
</dbReference>
<dbReference type="InterPro" id="IPR000568">
    <property type="entry name" value="ATP_synth_F0_asu"/>
</dbReference>
<evidence type="ECO:0000313" key="13">
    <source>
        <dbReference type="EMBL" id="NEU06092.1"/>
    </source>
</evidence>
<keyword evidence="11" id="KW-1003">Cell membrane</keyword>
<feature type="transmembrane region" description="Helical" evidence="11">
    <location>
        <begin position="77"/>
        <end position="100"/>
    </location>
</feature>
<evidence type="ECO:0000256" key="2">
    <source>
        <dbReference type="ARBA" id="ARBA00006810"/>
    </source>
</evidence>
<dbReference type="HAMAP" id="MF_01393">
    <property type="entry name" value="ATP_synth_a_bact"/>
    <property type="match status" value="1"/>
</dbReference>
<accession>A0A6M0H910</accession>
<feature type="transmembrane region" description="Helical" evidence="11">
    <location>
        <begin position="106"/>
        <end position="125"/>
    </location>
</feature>
<dbReference type="PANTHER" id="PTHR42823">
    <property type="entry name" value="ATP SYNTHASE SUBUNIT A, CHLOROPLASTIC"/>
    <property type="match status" value="1"/>
</dbReference>
<evidence type="ECO:0000313" key="14">
    <source>
        <dbReference type="Proteomes" id="UP000481872"/>
    </source>
</evidence>
<evidence type="ECO:0000256" key="7">
    <source>
        <dbReference type="ARBA" id="ARBA00022989"/>
    </source>
</evidence>
<dbReference type="InterPro" id="IPR035908">
    <property type="entry name" value="F0_ATP_A_sf"/>
</dbReference>
<evidence type="ECO:0000256" key="6">
    <source>
        <dbReference type="ARBA" id="ARBA00022781"/>
    </source>
</evidence>
<dbReference type="NCBIfam" id="TIGR01131">
    <property type="entry name" value="ATP_synt_6_or_A"/>
    <property type="match status" value="1"/>
</dbReference>
<comment type="caution">
    <text evidence="13">The sequence shown here is derived from an EMBL/GenBank/DDBJ whole genome shotgun (WGS) entry which is preliminary data.</text>
</comment>
<name>A0A6M0H910_9CLOT</name>
<dbReference type="GO" id="GO:0042777">
    <property type="term" value="P:proton motive force-driven plasma membrane ATP synthesis"/>
    <property type="evidence" value="ECO:0007669"/>
    <property type="project" value="TreeGrafter"/>
</dbReference>
<comment type="similarity">
    <text evidence="2 11 12">Belongs to the ATPase A chain family.</text>
</comment>
<evidence type="ECO:0000256" key="3">
    <source>
        <dbReference type="ARBA" id="ARBA00022448"/>
    </source>
</evidence>
<keyword evidence="7 11" id="KW-1133">Transmembrane helix</keyword>
<dbReference type="SUPFAM" id="SSF81336">
    <property type="entry name" value="F1F0 ATP synthase subunit A"/>
    <property type="match status" value="1"/>
</dbReference>
<keyword evidence="4 11" id="KW-0138">CF(0)</keyword>
<keyword evidence="14" id="KW-1185">Reference proteome</keyword>
<dbReference type="RefSeq" id="WP_199870648.1">
    <property type="nucleotide sequence ID" value="NZ_JAAGPU010000033.1"/>
</dbReference>